<gene>
    <name evidence="2" type="ORF">C1SCF055_LOCUS40726</name>
</gene>
<organism evidence="2">
    <name type="scientific">Cladocopium goreaui</name>
    <dbReference type="NCBI Taxonomy" id="2562237"/>
    <lineage>
        <taxon>Eukaryota</taxon>
        <taxon>Sar</taxon>
        <taxon>Alveolata</taxon>
        <taxon>Dinophyceae</taxon>
        <taxon>Suessiales</taxon>
        <taxon>Symbiodiniaceae</taxon>
        <taxon>Cladocopium</taxon>
    </lineage>
</organism>
<dbReference type="Proteomes" id="UP001152797">
    <property type="component" value="Unassembled WGS sequence"/>
</dbReference>
<dbReference type="EMBL" id="CAMXCT020006558">
    <property type="protein sequence ID" value="CAL1169305.1"/>
    <property type="molecule type" value="Genomic_DNA"/>
</dbReference>
<sequence length="1576" mass="175187">MDDWTELDKIDSSLVKALKPCFPTALQVATAFDDLEGARNLVEDALGNSYGVARREAIAQALFDWQATSHRRLKRMQLFGVRDRLEFGKQLDQSGLVSTMADNYESIVTGSPTLGLAALESRLAKRAKTSSTARSDAEELAKKKWALVLAEFITESKLPAVASVNGLANVNTAWVRAFGARRSKTLRNRAKAWKRVRDWFVVTTGKPWPESVAQLIQYLEERNEVQPMGKTVPMSIHTTLSLLELVGQVPTEHRLSGDRLWLETVKAWTAELSRDAPPKRQADLYTVAIEMSSELVLDNLTAPIGQRFYSFVLLLLLWGTMRCDDLQNVDPSSLELSQLGLKFILRRTKTSGPGKPIGELHGFIAREVSLTGVDWLKLGMDLLEDDEVSFQRDFFAVSFSDDWMKSGPNFLEPEGLATMLRRLLLTLPTVVRRGGGLALNHGNLLISPEMASFWTGHSARHTLPSWAAAAQIPKESRLVEEELMERVKAFAVRVNAGPITTARRLRKLRDLAAMNAPAGITEADMKAYIHDRVEGDLAFILQENGVPLALQYNLTQVFTQLRRFSAIADTRQGVRQALRDDLQVEENNLQNRAAVAGVVAAWEASKEYASKQAELKAEARLLGVTRPVTQTDRAAMRAAYVATHGEIEETFEPSDDYLSTKIEELEAHEPMASYLTEVTSKKTAKTMGIQTTLDSAGHVRIVKSRQKGQLPQGTEELRTILRVEGNTWCYLAAKYRNNPMMQGLTPDDWMKYTNYLLGDKCYLLKIPGPGAAAGSSEMVTLRPPWSVMLSYEYELRKEAIKTAFRQGRALRECLKEVCSDAQLKEQYFTSPIALQGRSGRSEEPSFGGNRSWRRTEGSNYQGPPQKWHKGGGKKGSKGKSKQRAGKGNSEHSLVSFTDDNKQICFAYNAQGCTGGCNRVHICSLRVRGCGKSHPMWQHYQGMMQKGPLGRCPHEFHEPLLGFNIELQQWKTAGSAAYPEALCEAIALDVVSALPLCMAMQGEHASAASTSSSTFQASPTDHATVMSAETSTVQVGPHPSTSPSSFGENPTPAITMDAAAASEIVISSGDEQPGSPEDLGQQDAETFDPATSACFGQPIICRYENCHREFTDGFGLCSPGRWMPGARNKLASEDATNHAEQVASLLLEFLTEEIGDLRKEAFKLALGHHLSSPFDQDKLQGLRRKIASLLRPGEEDTLLSCPYRQPFYLHLLAESLCKLGDPDWEILVQGEECFSKGVPVGVERELPRTAQVFRKREKFRQLDITEFQPDMKNYATAEMSSDQLEDHFRKDEQLGRMVPTTLAEAKQEFGADAVLVAAMGAIQKPDNTISTVMRVPVLVYVTLRFLKEQLQRHGHWVNATAPWFSPKEAFRTDAKCESGRIVLAGWSTENGVENLKLARWFSLEIFPEQLPMLFKEDGASQWCSTAAELLASYAASFAFGHLEKGGGSKNLRMAITGGTDNKSNQALQEKNMSTKWPLLAVHMQVSSQLLANGVRMRLRWRPREENVPADAITNGDHSLFDVKNRVEFSLDDLPLSFFRELCASRNEFMSLRETQVDVKPAEGKQSKRQKLASKTAW</sequence>
<dbReference type="EMBL" id="CAMXCT010006558">
    <property type="protein sequence ID" value="CAI4015930.1"/>
    <property type="molecule type" value="Genomic_DNA"/>
</dbReference>
<evidence type="ECO:0000313" key="3">
    <source>
        <dbReference type="EMBL" id="CAL1169305.1"/>
    </source>
</evidence>
<feature type="region of interest" description="Disordered" evidence="1">
    <location>
        <begin position="1028"/>
        <end position="1050"/>
    </location>
</feature>
<feature type="compositionally biased region" description="Polar residues" evidence="1">
    <location>
        <begin position="1028"/>
        <end position="1047"/>
    </location>
</feature>
<proteinExistence type="predicted"/>
<protein>
    <submittedName>
        <fullName evidence="2">Uncharacterized protein</fullName>
    </submittedName>
</protein>
<feature type="compositionally biased region" description="Basic residues" evidence="1">
    <location>
        <begin position="866"/>
        <end position="884"/>
    </location>
</feature>
<reference evidence="3" key="2">
    <citation type="submission" date="2024-04" db="EMBL/GenBank/DDBJ databases">
        <authorList>
            <person name="Chen Y."/>
            <person name="Shah S."/>
            <person name="Dougan E. K."/>
            <person name="Thang M."/>
            <person name="Chan C."/>
        </authorList>
    </citation>
    <scope>NUCLEOTIDE SEQUENCE [LARGE SCALE GENOMIC DNA]</scope>
</reference>
<evidence type="ECO:0000313" key="2">
    <source>
        <dbReference type="EMBL" id="CAI4015930.1"/>
    </source>
</evidence>
<evidence type="ECO:0000256" key="1">
    <source>
        <dbReference type="SAM" id="MobiDB-lite"/>
    </source>
</evidence>
<name>A0A9P1DUI9_9DINO</name>
<evidence type="ECO:0000313" key="4">
    <source>
        <dbReference type="Proteomes" id="UP001152797"/>
    </source>
</evidence>
<keyword evidence="4" id="KW-1185">Reference proteome</keyword>
<dbReference type="EMBL" id="CAMXCT030006558">
    <property type="protein sequence ID" value="CAL4803242.1"/>
    <property type="molecule type" value="Genomic_DNA"/>
</dbReference>
<comment type="caution">
    <text evidence="2">The sequence shown here is derived from an EMBL/GenBank/DDBJ whole genome shotgun (WGS) entry which is preliminary data.</text>
</comment>
<accession>A0A9P1DUI9</accession>
<reference evidence="2" key="1">
    <citation type="submission" date="2022-10" db="EMBL/GenBank/DDBJ databases">
        <authorList>
            <person name="Chen Y."/>
            <person name="Dougan E. K."/>
            <person name="Chan C."/>
            <person name="Rhodes N."/>
            <person name="Thang M."/>
        </authorList>
    </citation>
    <scope>NUCLEOTIDE SEQUENCE</scope>
</reference>
<dbReference type="OrthoDB" id="446918at2759"/>
<feature type="region of interest" description="Disordered" evidence="1">
    <location>
        <begin position="834"/>
        <end position="893"/>
    </location>
</feature>